<dbReference type="PANTHER" id="PTHR47926">
    <property type="entry name" value="PENTATRICOPEPTIDE REPEAT-CONTAINING PROTEIN"/>
    <property type="match status" value="1"/>
</dbReference>
<reference evidence="3" key="1">
    <citation type="submission" date="2020-08" db="EMBL/GenBank/DDBJ databases">
        <title>Plant Genome Project.</title>
        <authorList>
            <person name="Zhang R.-G."/>
        </authorList>
    </citation>
    <scope>NUCLEOTIDE SEQUENCE</scope>
    <source>
        <strain evidence="3">WSP0</strain>
        <tissue evidence="3">Leaf</tissue>
    </source>
</reference>
<feature type="repeat" description="PPR" evidence="2">
    <location>
        <begin position="39"/>
        <end position="73"/>
    </location>
</feature>
<evidence type="ECO:0000313" key="3">
    <source>
        <dbReference type="EMBL" id="KAG5558808.1"/>
    </source>
</evidence>
<evidence type="ECO:0000256" key="1">
    <source>
        <dbReference type="ARBA" id="ARBA00022737"/>
    </source>
</evidence>
<evidence type="ECO:0000256" key="2">
    <source>
        <dbReference type="PROSITE-ProRule" id="PRU00708"/>
    </source>
</evidence>
<dbReference type="InterPro" id="IPR011990">
    <property type="entry name" value="TPR-like_helical_dom_sf"/>
</dbReference>
<dbReference type="AlphaFoldDB" id="A0AAV6L123"/>
<dbReference type="PANTHER" id="PTHR47926:SF522">
    <property type="entry name" value="TETRATRICOPEPTIDE REPEAT-LIKE SUPERFAMILY PROTEIN"/>
    <property type="match status" value="1"/>
</dbReference>
<protein>
    <recommendedName>
        <fullName evidence="5">Pentatricopeptide repeat-containing protein</fullName>
    </recommendedName>
</protein>
<dbReference type="EMBL" id="JACTNZ010000003">
    <property type="protein sequence ID" value="KAG5558808.1"/>
    <property type="molecule type" value="Genomic_DNA"/>
</dbReference>
<evidence type="ECO:0008006" key="5">
    <source>
        <dbReference type="Google" id="ProtNLM"/>
    </source>
</evidence>
<comment type="caution">
    <text evidence="3">The sequence shown here is derived from an EMBL/GenBank/DDBJ whole genome shotgun (WGS) entry which is preliminary data.</text>
</comment>
<dbReference type="InterPro" id="IPR002885">
    <property type="entry name" value="PPR_rpt"/>
</dbReference>
<name>A0AAV6L123_9ERIC</name>
<gene>
    <name evidence="3" type="ORF">RHGRI_008687</name>
</gene>
<proteinExistence type="predicted"/>
<sequence>MAGGGCYGGAGVGGLLVAVKRCENMEAALQVFTEMEHLNVVSWTSVVTGLAEQGSAKRALEMFQEMLDAGIKPNDIIDIAILSACSYVGRPGFFEEAMQLIDSMSFTAKLNNYASYME</sequence>
<dbReference type="Gene3D" id="1.25.40.10">
    <property type="entry name" value="Tetratricopeptide repeat domain"/>
    <property type="match status" value="1"/>
</dbReference>
<dbReference type="NCBIfam" id="TIGR00756">
    <property type="entry name" value="PPR"/>
    <property type="match status" value="1"/>
</dbReference>
<dbReference type="Pfam" id="PF13041">
    <property type="entry name" value="PPR_2"/>
    <property type="match status" value="1"/>
</dbReference>
<keyword evidence="1" id="KW-0677">Repeat</keyword>
<dbReference type="Proteomes" id="UP000823749">
    <property type="component" value="Chromosome 3"/>
</dbReference>
<organism evidence="3 4">
    <name type="scientific">Rhododendron griersonianum</name>
    <dbReference type="NCBI Taxonomy" id="479676"/>
    <lineage>
        <taxon>Eukaryota</taxon>
        <taxon>Viridiplantae</taxon>
        <taxon>Streptophyta</taxon>
        <taxon>Embryophyta</taxon>
        <taxon>Tracheophyta</taxon>
        <taxon>Spermatophyta</taxon>
        <taxon>Magnoliopsida</taxon>
        <taxon>eudicotyledons</taxon>
        <taxon>Gunneridae</taxon>
        <taxon>Pentapetalae</taxon>
        <taxon>asterids</taxon>
        <taxon>Ericales</taxon>
        <taxon>Ericaceae</taxon>
        <taxon>Ericoideae</taxon>
        <taxon>Rhodoreae</taxon>
        <taxon>Rhododendron</taxon>
    </lineage>
</organism>
<dbReference type="InterPro" id="IPR046960">
    <property type="entry name" value="PPR_At4g14850-like_plant"/>
</dbReference>
<keyword evidence="4" id="KW-1185">Reference proteome</keyword>
<dbReference type="GO" id="GO:0009451">
    <property type="term" value="P:RNA modification"/>
    <property type="evidence" value="ECO:0007669"/>
    <property type="project" value="InterPro"/>
</dbReference>
<evidence type="ECO:0000313" key="4">
    <source>
        <dbReference type="Proteomes" id="UP000823749"/>
    </source>
</evidence>
<dbReference type="GO" id="GO:0003723">
    <property type="term" value="F:RNA binding"/>
    <property type="evidence" value="ECO:0007669"/>
    <property type="project" value="InterPro"/>
</dbReference>
<dbReference type="PROSITE" id="PS51375">
    <property type="entry name" value="PPR"/>
    <property type="match status" value="1"/>
</dbReference>
<accession>A0AAV6L123</accession>